<gene>
    <name evidence="2" type="ordered locus">PSMK_13490</name>
</gene>
<dbReference type="Proteomes" id="UP000007881">
    <property type="component" value="Chromosome"/>
</dbReference>
<dbReference type="KEGG" id="phm:PSMK_13490"/>
<feature type="compositionally biased region" description="Pro residues" evidence="1">
    <location>
        <begin position="297"/>
        <end position="306"/>
    </location>
</feature>
<evidence type="ECO:0000313" key="2">
    <source>
        <dbReference type="EMBL" id="BAM03508.1"/>
    </source>
</evidence>
<sequence>MPALACRPLADLAPGLLGRDAAEREAVLLRAEALHDSLEGDATYPVDYLAFRLSGLRRDRGDAALLAGAAVGADLRKLIDTLSRGLDLPPDPPRSRVADDWAAALGVAPRTLARWRKDGLRWRWLAPRGAARRQIGFTHEAIEHHRRSFPGRLEAAAGFSQLPAADRAEALRRAGELAAGGASLSAAAAQIAAGLGRAHETVRQLLLREEAQRVGRGEAAVFPATRRPLDRGRLREIRRAGRRGEPITAAAARLGLKPAAVRRALASHRAAVALRLPLRLAPAPAGRPPAEEDAPPRHPAPLPPGLPGPLAAVLAAAPPGPAEARRLAAACRDAGLEAGRLRESFRPSAPPPQKALDAFAAAVAGAAAARRRLVAAAVPELVSVARRHLPPGAPAGPLIALLDAGLDPLLTEVARFDPAGPLPLHRVLRNRLLRVFAREDAAGRAHRRDAAERLWRRLRPLLPREGDAEPRAAEPPA</sequence>
<organism evidence="2 3">
    <name type="scientific">Phycisphaera mikurensis (strain NBRC 102666 / KCTC 22515 / FYK2301M01)</name>
    <dbReference type="NCBI Taxonomy" id="1142394"/>
    <lineage>
        <taxon>Bacteria</taxon>
        <taxon>Pseudomonadati</taxon>
        <taxon>Planctomycetota</taxon>
        <taxon>Phycisphaerae</taxon>
        <taxon>Phycisphaerales</taxon>
        <taxon>Phycisphaeraceae</taxon>
        <taxon>Phycisphaera</taxon>
    </lineage>
</organism>
<evidence type="ECO:0000256" key="1">
    <source>
        <dbReference type="SAM" id="MobiDB-lite"/>
    </source>
</evidence>
<reference evidence="2 3" key="1">
    <citation type="submission" date="2012-02" db="EMBL/GenBank/DDBJ databases">
        <title>Complete genome sequence of Phycisphaera mikurensis NBRC 102666.</title>
        <authorList>
            <person name="Ankai A."/>
            <person name="Hosoyama A."/>
            <person name="Terui Y."/>
            <person name="Sekine M."/>
            <person name="Fukai R."/>
            <person name="Kato Y."/>
            <person name="Nakamura S."/>
            <person name="Yamada-Narita S."/>
            <person name="Kawakoshi A."/>
            <person name="Fukunaga Y."/>
            <person name="Yamazaki S."/>
            <person name="Fujita N."/>
        </authorList>
    </citation>
    <scope>NUCLEOTIDE SEQUENCE [LARGE SCALE GENOMIC DNA]</scope>
    <source>
        <strain evidence="3">NBRC 102666 / KCTC 22515 / FYK2301M01</strain>
    </source>
</reference>
<accession>I0IE20</accession>
<name>I0IE20_PHYMF</name>
<proteinExistence type="predicted"/>
<dbReference type="AlphaFoldDB" id="I0IE20"/>
<dbReference type="HOGENOM" id="CLU_572183_0_0_0"/>
<feature type="region of interest" description="Disordered" evidence="1">
    <location>
        <begin position="283"/>
        <end position="306"/>
    </location>
</feature>
<keyword evidence="3" id="KW-1185">Reference proteome</keyword>
<protein>
    <submittedName>
        <fullName evidence="2">Uncharacterized protein</fullName>
    </submittedName>
</protein>
<dbReference type="EMBL" id="AP012338">
    <property type="protein sequence ID" value="BAM03508.1"/>
    <property type="molecule type" value="Genomic_DNA"/>
</dbReference>
<dbReference type="eggNOG" id="COG0568">
    <property type="taxonomic scope" value="Bacteria"/>
</dbReference>
<evidence type="ECO:0000313" key="3">
    <source>
        <dbReference type="Proteomes" id="UP000007881"/>
    </source>
</evidence>
<dbReference type="STRING" id="1142394.PSMK_13490"/>